<sequence>MPFRQQVRGAPGLHGSTNGELRIVSHGRTTAHRDRVEIRAQPVSSLAGRARRDPSRSRPGIGNRAVQRQGELEGDPGPFGIGKPVEKGCVLVARGLYLYATLHLQPRSPQYPGAAARLGIGIGSGKHHPSNTSRKDRFRTGRRFPVVGTRFQRHIQGSASGWATCIPKRMDLCVRTAMLRMPPLADDLFAVGDHSTHQGIGCDTSPAPQRKLECPPHMYDVDAGGHRDKRTPKLPNQVPASGSNWLRALPKSASPAPPSIQPASMARATKGSESTPFAKADQRLLRSSNPEARKNLGSPGARKPIPRSLVHRSYPTPAARPRSSRRLLATARRLVFSRSKAISAGSPAAGWTHEPCSKV</sequence>
<evidence type="ECO:0000256" key="1">
    <source>
        <dbReference type="SAM" id="MobiDB-lite"/>
    </source>
</evidence>
<dbReference type="AlphaFoldDB" id="A0A6J4KK96"/>
<organism evidence="2">
    <name type="scientific">uncultured Gemmatimonadota bacterium</name>
    <dbReference type="NCBI Taxonomy" id="203437"/>
    <lineage>
        <taxon>Bacteria</taxon>
        <taxon>Pseudomonadati</taxon>
        <taxon>Gemmatimonadota</taxon>
        <taxon>environmental samples</taxon>
    </lineage>
</organism>
<feature type="region of interest" description="Disordered" evidence="1">
    <location>
        <begin position="339"/>
        <end position="359"/>
    </location>
</feature>
<evidence type="ECO:0000313" key="2">
    <source>
        <dbReference type="EMBL" id="CAA9308403.1"/>
    </source>
</evidence>
<proteinExistence type="predicted"/>
<feature type="region of interest" description="Disordered" evidence="1">
    <location>
        <begin position="1"/>
        <end position="79"/>
    </location>
</feature>
<reference evidence="2" key="1">
    <citation type="submission" date="2020-02" db="EMBL/GenBank/DDBJ databases">
        <authorList>
            <person name="Meier V. D."/>
        </authorList>
    </citation>
    <scope>NUCLEOTIDE SEQUENCE</scope>
    <source>
        <strain evidence="2">AVDCRST_MAG89</strain>
    </source>
</reference>
<accession>A0A6J4KK96</accession>
<protein>
    <submittedName>
        <fullName evidence="2">Uncharacterized protein</fullName>
    </submittedName>
</protein>
<dbReference type="EMBL" id="CADCTV010000209">
    <property type="protein sequence ID" value="CAA9308403.1"/>
    <property type="molecule type" value="Genomic_DNA"/>
</dbReference>
<name>A0A6J4KK96_9BACT</name>
<gene>
    <name evidence="2" type="ORF">AVDCRST_MAG89-954</name>
</gene>
<feature type="compositionally biased region" description="Low complexity" evidence="1">
    <location>
        <begin position="312"/>
        <end position="325"/>
    </location>
</feature>
<feature type="region of interest" description="Disordered" evidence="1">
    <location>
        <begin position="222"/>
        <end position="325"/>
    </location>
</feature>